<keyword evidence="5 8" id="KW-0812">Transmembrane</keyword>
<evidence type="ECO:0000256" key="3">
    <source>
        <dbReference type="ARBA" id="ARBA00022448"/>
    </source>
</evidence>
<evidence type="ECO:0000256" key="5">
    <source>
        <dbReference type="ARBA" id="ARBA00022692"/>
    </source>
</evidence>
<feature type="transmembrane region" description="Helical" evidence="8">
    <location>
        <begin position="66"/>
        <end position="85"/>
    </location>
</feature>
<dbReference type="NCBIfam" id="TIGR00842">
    <property type="entry name" value="bcct"/>
    <property type="match status" value="1"/>
</dbReference>
<reference evidence="9 10" key="1">
    <citation type="submission" date="2019-10" db="EMBL/GenBank/DDBJ databases">
        <title>Cardiobacteriales fam. a chemoheterotrophic member of the order Cardiobacteriales, and proposal of Cardiobacteriales fam. nov.</title>
        <authorList>
            <person name="Wang C."/>
        </authorList>
    </citation>
    <scope>NUCLEOTIDE SEQUENCE [LARGE SCALE GENOMIC DNA]</scope>
    <source>
        <strain evidence="9 10">ML27</strain>
    </source>
</reference>
<evidence type="ECO:0000313" key="9">
    <source>
        <dbReference type="EMBL" id="MPV85837.1"/>
    </source>
</evidence>
<keyword evidence="3" id="KW-0813">Transport</keyword>
<organism evidence="9 10">
    <name type="scientific">Ostreibacterium oceani</name>
    <dbReference type="NCBI Taxonomy" id="2654998"/>
    <lineage>
        <taxon>Bacteria</taxon>
        <taxon>Pseudomonadati</taxon>
        <taxon>Pseudomonadota</taxon>
        <taxon>Gammaproteobacteria</taxon>
        <taxon>Cardiobacteriales</taxon>
        <taxon>Ostreibacteriaceae</taxon>
        <taxon>Ostreibacterium</taxon>
    </lineage>
</organism>
<evidence type="ECO:0000256" key="7">
    <source>
        <dbReference type="ARBA" id="ARBA00023136"/>
    </source>
</evidence>
<proteinExistence type="inferred from homology"/>
<sequence length="558" mass="61088">MSDHEYVTNRELKVANSGLFRGSHFDMGMLSLHLILIFLIVSLTMGSEKSLEVYNVAKNWVTNSSTPLFVYGIFAMIIFSLTLAVSPFGRIRLGKDDEKPEFSRWSWFAMLFSAGMGIGLLYWSVAEPLYHTTGNVFMPEAWGLGWDEAWNQGDKEAIARQSMTVTFFHWGIHAWTVYVVIALSLAYFSYRRGLPLTVRSALYPIVGDNVFGWFGNIIDLVAIFGTIFGVATSLGLGVAQLNAGLEALTNGALSVSTPVQILLIVIITLIATVSAVSGVGKGVKILSELNMILSAIILVVFLVFTGFFFDIMVAYFRNLFNYVVEFIPMSLESDSSKQAGGYGWLSGWTIFYWAWWIAWSPFVGMFIARISRGRTIREFIIGVLFVPTLLGAFWLTVFGETALINELRGYADFAFTAGGTEYTSVRDVAIGASSSSTYALIEALDWSSVIKLIATFLVTILIATYFITSADSGTLVVTTMLSAGSDQPPRGARIFWGISIGAVASVLLWVGGDKALNALQAAAITIGLPFLVILLLMCVGLTMALFDEKKRGLIPARA</sequence>
<feature type="transmembrane region" description="Helical" evidence="8">
    <location>
        <begin position="518"/>
        <end position="546"/>
    </location>
</feature>
<dbReference type="Pfam" id="PF02028">
    <property type="entry name" value="BCCT"/>
    <property type="match status" value="1"/>
</dbReference>
<dbReference type="PROSITE" id="PS01303">
    <property type="entry name" value="BCCT"/>
    <property type="match status" value="1"/>
</dbReference>
<keyword evidence="7 8" id="KW-0472">Membrane</keyword>
<protein>
    <submittedName>
        <fullName evidence="9">BCCT family transporter</fullName>
    </submittedName>
</protein>
<evidence type="ECO:0000256" key="4">
    <source>
        <dbReference type="ARBA" id="ARBA00022475"/>
    </source>
</evidence>
<feature type="transmembrane region" description="Helical" evidence="8">
    <location>
        <begin position="452"/>
        <end position="482"/>
    </location>
</feature>
<comment type="caution">
    <text evidence="9">The sequence shown here is derived from an EMBL/GenBank/DDBJ whole genome shotgun (WGS) entry which is preliminary data.</text>
</comment>
<comment type="similarity">
    <text evidence="2">Belongs to the BCCT transporter (TC 2.A.15) family.</text>
</comment>
<dbReference type="GO" id="GO:0022857">
    <property type="term" value="F:transmembrane transporter activity"/>
    <property type="evidence" value="ECO:0007669"/>
    <property type="project" value="InterPro"/>
</dbReference>
<keyword evidence="6 8" id="KW-1133">Transmembrane helix</keyword>
<dbReference type="PANTHER" id="PTHR30047">
    <property type="entry name" value="HIGH-AFFINITY CHOLINE TRANSPORT PROTEIN-RELATED"/>
    <property type="match status" value="1"/>
</dbReference>
<dbReference type="Proteomes" id="UP000471298">
    <property type="component" value="Unassembled WGS sequence"/>
</dbReference>
<dbReference type="RefSeq" id="WP_152809488.1">
    <property type="nucleotide sequence ID" value="NZ_WHNW01000003.1"/>
</dbReference>
<evidence type="ECO:0000256" key="8">
    <source>
        <dbReference type="SAM" id="Phobius"/>
    </source>
</evidence>
<accession>A0A6N7EXI0</accession>
<dbReference type="InParanoid" id="A0A6N7EXI0"/>
<feature type="transmembrane region" description="Helical" evidence="8">
    <location>
        <begin position="172"/>
        <end position="190"/>
    </location>
</feature>
<dbReference type="InterPro" id="IPR018093">
    <property type="entry name" value="BCCT_CS"/>
</dbReference>
<dbReference type="GO" id="GO:0005886">
    <property type="term" value="C:plasma membrane"/>
    <property type="evidence" value="ECO:0007669"/>
    <property type="project" value="UniProtKB-SubCell"/>
</dbReference>
<feature type="transmembrane region" description="Helical" evidence="8">
    <location>
        <begin position="105"/>
        <end position="125"/>
    </location>
</feature>
<comment type="subcellular location">
    <subcellularLocation>
        <location evidence="1">Cell membrane</location>
        <topology evidence="1">Multi-pass membrane protein</topology>
    </subcellularLocation>
</comment>
<dbReference type="PANTHER" id="PTHR30047:SF7">
    <property type="entry name" value="HIGH-AFFINITY CHOLINE TRANSPORT PROTEIN"/>
    <property type="match status" value="1"/>
</dbReference>
<feature type="transmembrane region" description="Helical" evidence="8">
    <location>
        <begin position="27"/>
        <end position="46"/>
    </location>
</feature>
<feature type="transmembrane region" description="Helical" evidence="8">
    <location>
        <begin position="350"/>
        <end position="367"/>
    </location>
</feature>
<keyword evidence="4" id="KW-1003">Cell membrane</keyword>
<evidence type="ECO:0000313" key="10">
    <source>
        <dbReference type="Proteomes" id="UP000471298"/>
    </source>
</evidence>
<evidence type="ECO:0000256" key="6">
    <source>
        <dbReference type="ARBA" id="ARBA00022989"/>
    </source>
</evidence>
<feature type="transmembrane region" description="Helical" evidence="8">
    <location>
        <begin position="379"/>
        <end position="398"/>
    </location>
</feature>
<name>A0A6N7EXI0_9GAMM</name>
<feature type="transmembrane region" description="Helical" evidence="8">
    <location>
        <begin position="292"/>
        <end position="316"/>
    </location>
</feature>
<evidence type="ECO:0000256" key="1">
    <source>
        <dbReference type="ARBA" id="ARBA00004651"/>
    </source>
</evidence>
<feature type="transmembrane region" description="Helical" evidence="8">
    <location>
        <begin position="494"/>
        <end position="512"/>
    </location>
</feature>
<feature type="transmembrane region" description="Helical" evidence="8">
    <location>
        <begin position="211"/>
        <end position="239"/>
    </location>
</feature>
<dbReference type="InterPro" id="IPR000060">
    <property type="entry name" value="BCCT_transptr"/>
</dbReference>
<keyword evidence="10" id="KW-1185">Reference proteome</keyword>
<feature type="transmembrane region" description="Helical" evidence="8">
    <location>
        <begin position="259"/>
        <end position="280"/>
    </location>
</feature>
<evidence type="ECO:0000256" key="2">
    <source>
        <dbReference type="ARBA" id="ARBA00005658"/>
    </source>
</evidence>
<dbReference type="EMBL" id="WHNW01000003">
    <property type="protein sequence ID" value="MPV85837.1"/>
    <property type="molecule type" value="Genomic_DNA"/>
</dbReference>
<gene>
    <name evidence="9" type="ORF">GCU85_03675</name>
</gene>
<dbReference type="AlphaFoldDB" id="A0A6N7EXI0"/>